<dbReference type="InterPro" id="IPR016181">
    <property type="entry name" value="Acyl_CoA_acyltransferase"/>
</dbReference>
<gene>
    <name evidence="4" type="ordered locus">SCATT_05160</name>
</gene>
<evidence type="ECO:0000313" key="4">
    <source>
        <dbReference type="EMBL" id="AEW92887.1"/>
    </source>
</evidence>
<keyword evidence="1 4" id="KW-0808">Transferase</keyword>
<dbReference type="KEGG" id="scy:SCATT_05160"/>
<keyword evidence="5" id="KW-1185">Reference proteome</keyword>
<feature type="domain" description="N-acetyltransferase" evidence="3">
    <location>
        <begin position="2"/>
        <end position="147"/>
    </location>
</feature>
<dbReference type="eggNOG" id="COG0456">
    <property type="taxonomic scope" value="Bacteria"/>
</dbReference>
<reference evidence="5" key="1">
    <citation type="submission" date="2011-12" db="EMBL/GenBank/DDBJ databases">
        <title>Complete genome sequence of Streptomyces cattleya strain DSM 46488.</title>
        <authorList>
            <person name="Ou H.-Y."/>
            <person name="Li P."/>
            <person name="Zhao C."/>
            <person name="O'Hagan D."/>
            <person name="Deng Z."/>
        </authorList>
    </citation>
    <scope>NUCLEOTIDE SEQUENCE [LARGE SCALE GENOMIC DNA]</scope>
    <source>
        <strain evidence="5">ATCC 35852 / DSM 46488 / JCM 4925 / NBRC 14057 / NRRL 8057</strain>
    </source>
</reference>
<dbReference type="HOGENOM" id="CLU_013985_32_1_11"/>
<dbReference type="CDD" id="cd04301">
    <property type="entry name" value="NAT_SF"/>
    <property type="match status" value="1"/>
</dbReference>
<keyword evidence="2" id="KW-0012">Acyltransferase</keyword>
<dbReference type="InterPro" id="IPR050832">
    <property type="entry name" value="Bact_Acetyltransf"/>
</dbReference>
<organism evidence="4 5">
    <name type="scientific">Streptantibioticus cattleyicolor (strain ATCC 35852 / DSM 46488 / JCM 4925 / NBRC 14057 / NRRL 8057)</name>
    <name type="common">Streptomyces cattleya</name>
    <dbReference type="NCBI Taxonomy" id="1003195"/>
    <lineage>
        <taxon>Bacteria</taxon>
        <taxon>Bacillati</taxon>
        <taxon>Actinomycetota</taxon>
        <taxon>Actinomycetes</taxon>
        <taxon>Kitasatosporales</taxon>
        <taxon>Streptomycetaceae</taxon>
        <taxon>Streptantibioticus</taxon>
    </lineage>
</organism>
<evidence type="ECO:0000313" key="5">
    <source>
        <dbReference type="Proteomes" id="UP000007842"/>
    </source>
</evidence>
<accession>G8WPU8</accession>
<dbReference type="Proteomes" id="UP000007842">
    <property type="component" value="Chromosome"/>
</dbReference>
<dbReference type="RefSeq" id="WP_014141281.1">
    <property type="nucleotide sequence ID" value="NC_016111.1"/>
</dbReference>
<dbReference type="Pfam" id="PF00583">
    <property type="entry name" value="Acetyltransf_1"/>
    <property type="match status" value="1"/>
</dbReference>
<dbReference type="AlphaFoldDB" id="F8JRX6"/>
<dbReference type="Gene3D" id="3.40.630.30">
    <property type="match status" value="1"/>
</dbReference>
<evidence type="ECO:0000256" key="1">
    <source>
        <dbReference type="ARBA" id="ARBA00022679"/>
    </source>
</evidence>
<dbReference type="SUPFAM" id="SSF55729">
    <property type="entry name" value="Acyl-CoA N-acyltransferases (Nat)"/>
    <property type="match status" value="1"/>
</dbReference>
<name>F8JRX6_STREN</name>
<proteinExistence type="predicted"/>
<dbReference type="PANTHER" id="PTHR43877">
    <property type="entry name" value="AMINOALKYLPHOSPHONATE N-ACETYLTRANSFERASE-RELATED-RELATED"/>
    <property type="match status" value="1"/>
</dbReference>
<evidence type="ECO:0000259" key="3">
    <source>
        <dbReference type="PROSITE" id="PS51186"/>
    </source>
</evidence>
<dbReference type="OrthoDB" id="9805924at2"/>
<dbReference type="EMBL" id="CP003219">
    <property type="protein sequence ID" value="AEW92887.1"/>
    <property type="molecule type" value="Genomic_DNA"/>
</dbReference>
<accession>F8JRX6</accession>
<dbReference type="PATRIC" id="fig|1003195.11.peg.2134"/>
<dbReference type="PROSITE" id="PS51186">
    <property type="entry name" value="GNAT"/>
    <property type="match status" value="1"/>
</dbReference>
<evidence type="ECO:0000256" key="2">
    <source>
        <dbReference type="ARBA" id="ARBA00023315"/>
    </source>
</evidence>
<dbReference type="GO" id="GO:0016747">
    <property type="term" value="F:acyltransferase activity, transferring groups other than amino-acyl groups"/>
    <property type="evidence" value="ECO:0007669"/>
    <property type="project" value="InterPro"/>
</dbReference>
<dbReference type="InterPro" id="IPR000182">
    <property type="entry name" value="GNAT_dom"/>
</dbReference>
<protein>
    <submittedName>
        <fullName evidence="4">GCN5-related N-acetyltransferase</fullName>
    </submittedName>
</protein>
<sequence length="147" mass="16773">MITTGRLDASERAAWEGLFRAYMDFYQREEPQETYDRAWREFQQDTRVHALGARLDGELVGITHFLVHANTSGPDVCYLQDLFTAPAARGKGVARALIAAVTEWARERGCSRVYWMTHESNATARRLYDAVADNRGFIRYQIDLPGV</sequence>
<dbReference type="KEGG" id="sct:SCAT_0505"/>